<organism evidence="3 4">
    <name type="scientific">Kineosphaera limosa NBRC 100340</name>
    <dbReference type="NCBI Taxonomy" id="1184609"/>
    <lineage>
        <taxon>Bacteria</taxon>
        <taxon>Bacillati</taxon>
        <taxon>Actinomycetota</taxon>
        <taxon>Actinomycetes</taxon>
        <taxon>Micrococcales</taxon>
        <taxon>Dermatophilaceae</taxon>
        <taxon>Kineosphaera</taxon>
    </lineage>
</organism>
<reference evidence="3 4" key="1">
    <citation type="submission" date="2012-08" db="EMBL/GenBank/DDBJ databases">
        <title>Whole genome shotgun sequence of Kineosphaera limosa NBRC 100340.</title>
        <authorList>
            <person name="Yoshida I."/>
            <person name="Isaki S."/>
            <person name="Hosoyama A."/>
            <person name="Tsuchikane K."/>
            <person name="Katsumata H."/>
            <person name="Ando Y."/>
            <person name="Ohji S."/>
            <person name="Hamada M."/>
            <person name="Tamura T."/>
            <person name="Yamazoe A."/>
            <person name="Yamazaki S."/>
            <person name="Fujita N."/>
        </authorList>
    </citation>
    <scope>NUCLEOTIDE SEQUENCE [LARGE SCALE GENOMIC DNA]</scope>
    <source>
        <strain evidence="3 4">NBRC 100340</strain>
    </source>
</reference>
<dbReference type="AlphaFoldDB" id="K6X9K8"/>
<dbReference type="OrthoDB" id="9777890at2"/>
<evidence type="ECO:0000313" key="3">
    <source>
        <dbReference type="EMBL" id="GAB95519.1"/>
    </source>
</evidence>
<feature type="region of interest" description="Disordered" evidence="1">
    <location>
        <begin position="342"/>
        <end position="361"/>
    </location>
</feature>
<dbReference type="Proteomes" id="UP000008366">
    <property type="component" value="Unassembled WGS sequence"/>
</dbReference>
<keyword evidence="4" id="KW-1185">Reference proteome</keyword>
<dbReference type="STRING" id="1184609.KILIM_022_00030"/>
<dbReference type="RefSeq" id="WP_006592051.1">
    <property type="nucleotide sequence ID" value="NZ_BAHD01000022.1"/>
</dbReference>
<proteinExistence type="predicted"/>
<keyword evidence="2" id="KW-0812">Transmembrane</keyword>
<evidence type="ECO:0000256" key="2">
    <source>
        <dbReference type="SAM" id="Phobius"/>
    </source>
</evidence>
<feature type="transmembrane region" description="Helical" evidence="2">
    <location>
        <begin position="422"/>
        <end position="442"/>
    </location>
</feature>
<feature type="transmembrane region" description="Helical" evidence="2">
    <location>
        <begin position="393"/>
        <end position="416"/>
    </location>
</feature>
<evidence type="ECO:0000256" key="1">
    <source>
        <dbReference type="SAM" id="MobiDB-lite"/>
    </source>
</evidence>
<sequence length="462" mass="49352">MIVTANRLAARIPYDVMRAWLHEAGLSALLRVGTDGWVFADVLADGDDVVHRVGERVGAGRLCADLAAVQARHERRQGHESDESAVYVGTAGMTYRCPASPDGPTDPQVRELDPEELPVRLAGPLLTGLGEEQTAAGREVALVAGPGDRAVAWVDRSRIPVAATVVDASPSRPVTLVRTSVDPEVGFGEQGAHSLAQEWAAGDQVAALVLTFDWEGTHLHAYDGSVPVAHHLWAAGEFVGREFLPSYLPAATAWQVLTASYGLDWADLPALGDRQGPRPKRVLAVPDAEWPTGPPARVVRSMLAAAGLDPDALAPAVLQELVYGPGDPTDRIAPAPLPPWPHASEAEETVRAPHRGHSSGPRHQLLVETWRSWVAGEATPWPAGTLRATAFEVAIGFVFLPLTLAYSVDLVGQIVAGEAGPSSWLLLLAVLVIVPLPAALAWRRLRRLLGLHRPDADRPETE</sequence>
<name>K6X9K8_9MICO</name>
<keyword evidence="2" id="KW-0472">Membrane</keyword>
<evidence type="ECO:0000313" key="4">
    <source>
        <dbReference type="Proteomes" id="UP000008366"/>
    </source>
</evidence>
<protein>
    <submittedName>
        <fullName evidence="3">Uncharacterized protein</fullName>
    </submittedName>
</protein>
<dbReference type="EMBL" id="BAHD01000022">
    <property type="protein sequence ID" value="GAB95519.1"/>
    <property type="molecule type" value="Genomic_DNA"/>
</dbReference>
<accession>K6X9K8</accession>
<gene>
    <name evidence="3" type="ORF">KILIM_022_00030</name>
</gene>
<keyword evidence="2" id="KW-1133">Transmembrane helix</keyword>
<comment type="caution">
    <text evidence="3">The sequence shown here is derived from an EMBL/GenBank/DDBJ whole genome shotgun (WGS) entry which is preliminary data.</text>
</comment>